<accession>A0AAD0ALF2</accession>
<feature type="domain" description="Glycosyltransferase 2-like" evidence="3">
    <location>
        <begin position="6"/>
        <end position="163"/>
    </location>
</feature>
<proteinExistence type="predicted"/>
<evidence type="ECO:0000313" key="4">
    <source>
        <dbReference type="EMBL" id="ATV61077.1"/>
    </source>
</evidence>
<dbReference type="AlphaFoldDB" id="A0AAD0ALF2"/>
<sequence length="325" mass="38743">MEPKISVIVPIYNSEKYLKKCIDSILNQTLEDIEVILINDGSKDNSHSICLEYQEKFQEKIKYINNNNMGCSATRNLGIKEARAKYITFVDSDDYIEKDMYKDMYDLIIKEESDIVITGIRYVKNGETIKQKLPKLSINRNNIFDEKNLIVHVCNKIFKKDVILDNNIYFIENSHHEEDMVFSFIYCLNVKKVSILNKLNYNYILHDTNSVFNLKKRLDTFISYDYLYRYLKNKNVDKRVFRYLYKLFNLYAIGGSYTLMSNSKIVSNEDYKKYKKEFFRKTLNSIPLPLKSKIFLIFWYNVSSILRTFKLNEVLLKIRRKIRGE</sequence>
<dbReference type="Pfam" id="PF00535">
    <property type="entry name" value="Glycos_transf_2"/>
    <property type="match status" value="1"/>
</dbReference>
<dbReference type="PANTHER" id="PTHR22916:SF51">
    <property type="entry name" value="GLYCOSYLTRANSFERASE EPSH-RELATED"/>
    <property type="match status" value="1"/>
</dbReference>
<dbReference type="RefSeq" id="WP_099986911.1">
    <property type="nucleotide sequence ID" value="NZ_CP024700.1"/>
</dbReference>
<dbReference type="Proteomes" id="UP000228552">
    <property type="component" value="Chromosome"/>
</dbReference>
<reference evidence="4 5" key="1">
    <citation type="submission" date="2017-11" db="EMBL/GenBank/DDBJ databases">
        <title>Genome sequencing of Fusobacterium periodonticum KCOM 1263.</title>
        <authorList>
            <person name="Kook J.-K."/>
            <person name="Park S.-N."/>
            <person name="Lim Y.K."/>
        </authorList>
    </citation>
    <scope>NUCLEOTIDE SEQUENCE [LARGE SCALE GENOMIC DNA]</scope>
    <source>
        <strain evidence="4 5">KCOM 1263</strain>
    </source>
</reference>
<dbReference type="CDD" id="cd00761">
    <property type="entry name" value="Glyco_tranf_GTA_type"/>
    <property type="match status" value="1"/>
</dbReference>
<name>A0AAD0ALF2_9FUSO</name>
<protein>
    <recommendedName>
        <fullName evidence="3">Glycosyltransferase 2-like domain-containing protein</fullName>
    </recommendedName>
</protein>
<evidence type="ECO:0000313" key="5">
    <source>
        <dbReference type="Proteomes" id="UP000228552"/>
    </source>
</evidence>
<evidence type="ECO:0000256" key="2">
    <source>
        <dbReference type="ARBA" id="ARBA00022679"/>
    </source>
</evidence>
<keyword evidence="1" id="KW-0328">Glycosyltransferase</keyword>
<dbReference type="PANTHER" id="PTHR22916">
    <property type="entry name" value="GLYCOSYLTRANSFERASE"/>
    <property type="match status" value="1"/>
</dbReference>
<organism evidence="4 5">
    <name type="scientific">Fusobacterium pseudoperiodonticum</name>
    <dbReference type="NCBI Taxonomy" id="2663009"/>
    <lineage>
        <taxon>Bacteria</taxon>
        <taxon>Fusobacteriati</taxon>
        <taxon>Fusobacteriota</taxon>
        <taxon>Fusobacteriia</taxon>
        <taxon>Fusobacteriales</taxon>
        <taxon>Fusobacteriaceae</taxon>
        <taxon>Fusobacterium</taxon>
    </lineage>
</organism>
<evidence type="ECO:0000256" key="1">
    <source>
        <dbReference type="ARBA" id="ARBA00022676"/>
    </source>
</evidence>
<dbReference type="EMBL" id="CP024700">
    <property type="protein sequence ID" value="ATV61077.1"/>
    <property type="molecule type" value="Genomic_DNA"/>
</dbReference>
<dbReference type="InterPro" id="IPR001173">
    <property type="entry name" value="Glyco_trans_2-like"/>
</dbReference>
<evidence type="ECO:0000259" key="3">
    <source>
        <dbReference type="Pfam" id="PF00535"/>
    </source>
</evidence>
<dbReference type="SUPFAM" id="SSF53448">
    <property type="entry name" value="Nucleotide-diphospho-sugar transferases"/>
    <property type="match status" value="1"/>
</dbReference>
<dbReference type="InterPro" id="IPR029044">
    <property type="entry name" value="Nucleotide-diphossugar_trans"/>
</dbReference>
<keyword evidence="2" id="KW-0808">Transferase</keyword>
<dbReference type="Gene3D" id="3.90.550.10">
    <property type="entry name" value="Spore Coat Polysaccharide Biosynthesis Protein SpsA, Chain A"/>
    <property type="match status" value="1"/>
</dbReference>
<gene>
    <name evidence="4" type="ORF">CTM74_04075</name>
</gene>
<keyword evidence="5" id="KW-1185">Reference proteome</keyword>
<dbReference type="GO" id="GO:0016757">
    <property type="term" value="F:glycosyltransferase activity"/>
    <property type="evidence" value="ECO:0007669"/>
    <property type="project" value="UniProtKB-KW"/>
</dbReference>